<protein>
    <submittedName>
        <fullName evidence="1">Uncharacterized protein</fullName>
    </submittedName>
</protein>
<feature type="non-terminal residue" evidence="1">
    <location>
        <position position="46"/>
    </location>
</feature>
<dbReference type="OrthoDB" id="272072at2759"/>
<organism evidence="1 2">
    <name type="scientific">Adineta ricciae</name>
    <name type="common">Rotifer</name>
    <dbReference type="NCBI Taxonomy" id="249248"/>
    <lineage>
        <taxon>Eukaryota</taxon>
        <taxon>Metazoa</taxon>
        <taxon>Spiralia</taxon>
        <taxon>Gnathifera</taxon>
        <taxon>Rotifera</taxon>
        <taxon>Eurotatoria</taxon>
        <taxon>Bdelloidea</taxon>
        <taxon>Adinetida</taxon>
        <taxon>Adinetidae</taxon>
        <taxon>Adineta</taxon>
    </lineage>
</organism>
<accession>A0A815Y7F3</accession>
<reference evidence="1" key="1">
    <citation type="submission" date="2021-02" db="EMBL/GenBank/DDBJ databases">
        <authorList>
            <person name="Nowell W R."/>
        </authorList>
    </citation>
    <scope>NUCLEOTIDE SEQUENCE</scope>
</reference>
<dbReference type="Proteomes" id="UP000663852">
    <property type="component" value="Unassembled WGS sequence"/>
</dbReference>
<dbReference type="EMBL" id="CAJNOJ010004163">
    <property type="protein sequence ID" value="CAF1566581.1"/>
    <property type="molecule type" value="Genomic_DNA"/>
</dbReference>
<evidence type="ECO:0000313" key="1">
    <source>
        <dbReference type="EMBL" id="CAF1566581.1"/>
    </source>
</evidence>
<evidence type="ECO:0000313" key="2">
    <source>
        <dbReference type="Proteomes" id="UP000663852"/>
    </source>
</evidence>
<gene>
    <name evidence="1" type="ORF">EDS130_LOCUS46834</name>
</gene>
<proteinExistence type="predicted"/>
<dbReference type="AlphaFoldDB" id="A0A815Y7F3"/>
<name>A0A815Y7F3_ADIRI</name>
<sequence length="46" mass="5547">MPVTGTPDWSNIDPFNKEELHQAMQTWKIKCEQRRIDIVQPFKQFD</sequence>
<comment type="caution">
    <text evidence="1">The sequence shown here is derived from an EMBL/GenBank/DDBJ whole genome shotgun (WGS) entry which is preliminary data.</text>
</comment>